<dbReference type="InterPro" id="IPR055066">
    <property type="entry name" value="AASDHPPT_N"/>
</dbReference>
<dbReference type="GO" id="GO:0000287">
    <property type="term" value="F:magnesium ion binding"/>
    <property type="evidence" value="ECO:0007669"/>
    <property type="project" value="InterPro"/>
</dbReference>
<dbReference type="EMBL" id="KZ825105">
    <property type="protein sequence ID" value="PYI23618.1"/>
    <property type="molecule type" value="Genomic_DNA"/>
</dbReference>
<accession>A0A2V5HGS1</accession>
<dbReference type="Proteomes" id="UP000249829">
    <property type="component" value="Unassembled WGS sequence"/>
</dbReference>
<dbReference type="Gene3D" id="3.90.470.20">
    <property type="entry name" value="4'-phosphopantetheinyl transferase domain"/>
    <property type="match status" value="1"/>
</dbReference>
<evidence type="ECO:0000256" key="2">
    <source>
        <dbReference type="ARBA" id="ARBA00022679"/>
    </source>
</evidence>
<evidence type="ECO:0000259" key="5">
    <source>
        <dbReference type="Pfam" id="PF22624"/>
    </source>
</evidence>
<feature type="domain" description="4'-phosphopantetheinyl transferase" evidence="4">
    <location>
        <begin position="154"/>
        <end position="281"/>
    </location>
</feature>
<dbReference type="STRING" id="1450538.A0A2V5HGS1"/>
<protein>
    <recommendedName>
        <fullName evidence="1">holo-[acyl-carrier-protein] synthase</fullName>
        <ecNumber evidence="1">2.7.8.7</ecNumber>
    </recommendedName>
</protein>
<dbReference type="GO" id="GO:0019878">
    <property type="term" value="P:lysine biosynthetic process via aminoadipic acid"/>
    <property type="evidence" value="ECO:0007669"/>
    <property type="project" value="TreeGrafter"/>
</dbReference>
<dbReference type="SUPFAM" id="SSF56214">
    <property type="entry name" value="4'-phosphopantetheinyl transferase"/>
    <property type="match status" value="2"/>
</dbReference>
<organism evidence="6 7">
    <name type="scientific">Aspergillus violaceofuscus (strain CBS 115571)</name>
    <dbReference type="NCBI Taxonomy" id="1450538"/>
    <lineage>
        <taxon>Eukaryota</taxon>
        <taxon>Fungi</taxon>
        <taxon>Dikarya</taxon>
        <taxon>Ascomycota</taxon>
        <taxon>Pezizomycotina</taxon>
        <taxon>Eurotiomycetes</taxon>
        <taxon>Eurotiomycetidae</taxon>
        <taxon>Eurotiales</taxon>
        <taxon>Aspergillaceae</taxon>
        <taxon>Aspergillus</taxon>
    </lineage>
</organism>
<dbReference type="InterPro" id="IPR037143">
    <property type="entry name" value="4-PPantetheinyl_Trfase_dom_sf"/>
</dbReference>
<feature type="compositionally biased region" description="Low complexity" evidence="3">
    <location>
        <begin position="212"/>
        <end position="222"/>
    </location>
</feature>
<proteinExistence type="predicted"/>
<feature type="domain" description="4'-phosphopantetheinyl transferase N-terminal" evidence="5">
    <location>
        <begin position="41"/>
        <end position="138"/>
    </location>
</feature>
<keyword evidence="2 6" id="KW-0808">Transferase</keyword>
<dbReference type="OMA" id="HRTCRIP"/>
<dbReference type="FunFam" id="3.90.470.20:FF:000014">
    <property type="entry name" value="AflYg/ npgA protein"/>
    <property type="match status" value="1"/>
</dbReference>
<dbReference type="GO" id="GO:0008897">
    <property type="term" value="F:holo-[acyl-carrier-protein] synthase activity"/>
    <property type="evidence" value="ECO:0007669"/>
    <property type="project" value="UniProtKB-EC"/>
</dbReference>
<dbReference type="Pfam" id="PF22624">
    <property type="entry name" value="AASDHPPT_N"/>
    <property type="match status" value="1"/>
</dbReference>
<reference evidence="6 7" key="1">
    <citation type="submission" date="2018-02" db="EMBL/GenBank/DDBJ databases">
        <title>The genomes of Aspergillus section Nigri reveals drivers in fungal speciation.</title>
        <authorList>
            <consortium name="DOE Joint Genome Institute"/>
            <person name="Vesth T.C."/>
            <person name="Nybo J."/>
            <person name="Theobald S."/>
            <person name="Brandl J."/>
            <person name="Frisvad J.C."/>
            <person name="Nielsen K.F."/>
            <person name="Lyhne E.K."/>
            <person name="Kogle M.E."/>
            <person name="Kuo A."/>
            <person name="Riley R."/>
            <person name="Clum A."/>
            <person name="Nolan M."/>
            <person name="Lipzen A."/>
            <person name="Salamov A."/>
            <person name="Henrissat B."/>
            <person name="Wiebenga A."/>
            <person name="De vries R.P."/>
            <person name="Grigoriev I.V."/>
            <person name="Mortensen U.H."/>
            <person name="Andersen M.R."/>
            <person name="Baker S.E."/>
        </authorList>
    </citation>
    <scope>NUCLEOTIDE SEQUENCE [LARGE SCALE GENOMIC DNA]</scope>
    <source>
        <strain evidence="6 7">CBS 115571</strain>
    </source>
</reference>
<feature type="region of interest" description="Disordered" evidence="3">
    <location>
        <begin position="202"/>
        <end position="228"/>
    </location>
</feature>
<dbReference type="PANTHER" id="PTHR12215:SF10">
    <property type="entry name" value="L-AMINOADIPATE-SEMIALDEHYDE DEHYDROGENASE-PHOSPHOPANTETHEINYL TRANSFERASE"/>
    <property type="match status" value="1"/>
</dbReference>
<dbReference type="Pfam" id="PF01648">
    <property type="entry name" value="ACPS"/>
    <property type="match status" value="1"/>
</dbReference>
<gene>
    <name evidence="6" type="ORF">BO99DRAFT_470629</name>
</gene>
<keyword evidence="7" id="KW-1185">Reference proteome</keyword>
<evidence type="ECO:0000256" key="3">
    <source>
        <dbReference type="SAM" id="MobiDB-lite"/>
    </source>
</evidence>
<dbReference type="InterPro" id="IPR008278">
    <property type="entry name" value="4-PPantetheinyl_Trfase_dom"/>
</dbReference>
<dbReference type="InterPro" id="IPR050559">
    <property type="entry name" value="P-Pant_transferase_sf"/>
</dbReference>
<evidence type="ECO:0000313" key="6">
    <source>
        <dbReference type="EMBL" id="PYI23618.1"/>
    </source>
</evidence>
<evidence type="ECO:0000256" key="1">
    <source>
        <dbReference type="ARBA" id="ARBA00013172"/>
    </source>
</evidence>
<dbReference type="AlphaFoldDB" id="A0A2V5HGS1"/>
<name>A0A2V5HGS1_ASPV1</name>
<dbReference type="EC" id="2.7.8.7" evidence="1"/>
<dbReference type="PANTHER" id="PTHR12215">
    <property type="entry name" value="PHOSPHOPANTETHEINE TRANSFERASE"/>
    <property type="match status" value="1"/>
</dbReference>
<evidence type="ECO:0000259" key="4">
    <source>
        <dbReference type="Pfam" id="PF01648"/>
    </source>
</evidence>
<evidence type="ECO:0000313" key="7">
    <source>
        <dbReference type="Proteomes" id="UP000249829"/>
    </source>
</evidence>
<sequence length="364" mass="40329">MATTTTTTTRTTPPKSPTLTRWYIDTRPLTATANPTNLPLITTLQPDDQASIRRFHHLKDKHMSLASNLLKYLFIHRSCRIPWDRITLSRTPAPHRRPCFIPSATLLESTTTSTTTKAIPRIEFNVSHQASLVALAGTTIPDPADGVPTEGIPQVGIDITCTNERQPASRNSTTPEPPRDTFTNYVDIFAEVFSPEEIRLIKTLQPPTAHETTTTTTTTTHTPQESSSDAGLEYSYRVFYAYWALKEAYIKMTGEALLAPWLRELEFAGVVAPEPAAPKTKVGEPYTGVRTTLHKQPVEEVRVEIVAFETDYLIATAARGPGIGARRGGSGADTAQQDSWEALREIDIERDVRPCAEGRCRCLE</sequence>
<dbReference type="GO" id="GO:0005829">
    <property type="term" value="C:cytosol"/>
    <property type="evidence" value="ECO:0007669"/>
    <property type="project" value="TreeGrafter"/>
</dbReference>